<dbReference type="EMBL" id="GEFM01001170">
    <property type="protein sequence ID" value="JAP74626.1"/>
    <property type="molecule type" value="mRNA"/>
</dbReference>
<accession>A0A131Y932</accession>
<dbReference type="AlphaFoldDB" id="A0A131Y932"/>
<name>A0A131Y932_IXORI</name>
<sequence>ACEGKKIGRALVLGQDLRDSPLHLVAPPLVCRHFYDDHMQEAVGPQDGKSELEQFGKLFVGGLDYSMTDSSARNSEKVFSFVCGYELNVDVPNASLCPCKMEQPAPWLSWTHSVPVGVPHCVSVCASGSAIECDMSSLLELFFTFIHSTTISIL</sequence>
<proteinExistence type="evidence at transcript level"/>
<evidence type="ECO:0000313" key="1">
    <source>
        <dbReference type="EMBL" id="JAP74626.1"/>
    </source>
</evidence>
<reference evidence="1" key="1">
    <citation type="submission" date="2016-02" db="EMBL/GenBank/DDBJ databases">
        <title>RNAseq analyses of the midgut from blood- or serum-fed Ixodes ricinus ticks.</title>
        <authorList>
            <person name="Perner J."/>
            <person name="Provaznik J."/>
            <person name="Schrenkova J."/>
            <person name="Urbanova V."/>
            <person name="Ribeiro J.M."/>
            <person name="Kopacek P."/>
        </authorList>
    </citation>
    <scope>NUCLEOTIDE SEQUENCE</scope>
    <source>
        <tissue evidence="1">Gut</tissue>
    </source>
</reference>
<feature type="non-terminal residue" evidence="1">
    <location>
        <position position="1"/>
    </location>
</feature>
<protein>
    <submittedName>
        <fullName evidence="1">Uncharacterized protein</fullName>
    </submittedName>
</protein>
<organism evidence="1">
    <name type="scientific">Ixodes ricinus</name>
    <name type="common">Common tick</name>
    <name type="synonym">Acarus ricinus</name>
    <dbReference type="NCBI Taxonomy" id="34613"/>
    <lineage>
        <taxon>Eukaryota</taxon>
        <taxon>Metazoa</taxon>
        <taxon>Ecdysozoa</taxon>
        <taxon>Arthropoda</taxon>
        <taxon>Chelicerata</taxon>
        <taxon>Arachnida</taxon>
        <taxon>Acari</taxon>
        <taxon>Parasitiformes</taxon>
        <taxon>Ixodida</taxon>
        <taxon>Ixodoidea</taxon>
        <taxon>Ixodidae</taxon>
        <taxon>Ixodinae</taxon>
        <taxon>Ixodes</taxon>
    </lineage>
</organism>